<evidence type="ECO:0000259" key="2">
    <source>
        <dbReference type="Pfam" id="PF02350"/>
    </source>
</evidence>
<dbReference type="OrthoDB" id="9803238at2"/>
<dbReference type="EMBL" id="POSP01000003">
    <property type="protein sequence ID" value="PND37777.1"/>
    <property type="molecule type" value="Genomic_DNA"/>
</dbReference>
<dbReference type="InterPro" id="IPR029767">
    <property type="entry name" value="WecB-like"/>
</dbReference>
<evidence type="ECO:0000256" key="1">
    <source>
        <dbReference type="RuleBase" id="RU003513"/>
    </source>
</evidence>
<organism evidence="3 4">
    <name type="scientific">Kinneretia aquatilis</name>
    <dbReference type="NCBI Taxonomy" id="2070761"/>
    <lineage>
        <taxon>Bacteria</taxon>
        <taxon>Pseudomonadati</taxon>
        <taxon>Pseudomonadota</taxon>
        <taxon>Betaproteobacteria</taxon>
        <taxon>Burkholderiales</taxon>
        <taxon>Sphaerotilaceae</taxon>
        <taxon>Roseateles</taxon>
    </lineage>
</organism>
<accession>A0A2N8KWE7</accession>
<dbReference type="Proteomes" id="UP000235916">
    <property type="component" value="Unassembled WGS sequence"/>
</dbReference>
<dbReference type="InterPro" id="IPR003331">
    <property type="entry name" value="UDP_GlcNAc_Epimerase_2_dom"/>
</dbReference>
<evidence type="ECO:0000313" key="3">
    <source>
        <dbReference type="EMBL" id="PND37777.1"/>
    </source>
</evidence>
<keyword evidence="1" id="KW-0413">Isomerase</keyword>
<dbReference type="RefSeq" id="WP_102767696.1">
    <property type="nucleotide sequence ID" value="NZ_POSP01000003.1"/>
</dbReference>
<dbReference type="CDD" id="cd03786">
    <property type="entry name" value="GTB_UDP-GlcNAc_2-Epimerase"/>
    <property type="match status" value="1"/>
</dbReference>
<dbReference type="SUPFAM" id="SSF53756">
    <property type="entry name" value="UDP-Glycosyltransferase/glycogen phosphorylase"/>
    <property type="match status" value="1"/>
</dbReference>
<dbReference type="AlphaFoldDB" id="A0A2N8KWE7"/>
<dbReference type="NCBIfam" id="TIGR00236">
    <property type="entry name" value="wecB"/>
    <property type="match status" value="1"/>
</dbReference>
<proteinExistence type="inferred from homology"/>
<sequence length="362" mass="40251">MKILTIVGARPQFIKAAMLNRAIRARNDMSEVLVHTGQHHDAQMSDVFFQQLDIQRPQHSLGVSGGTHGDMTGRMMIALDPVLQVERPDLVLVYGDTNSTLAAAVCASKFGIPLAHVEAGLRSFNRAMPEEINRVLTDHLANYLFCPTRTAVENLQREGIVTNVHDVGDIMYDAALHYGNSPDNAALLSAELREVHQTRAYVLATIHRQENTDAPQRLGRIMDGILELADAHPVVLPLHPRTRGKLDDATLKRLCEHKQVYLTEPLGYLEMLQLERNAQLILTDSGGVQKEAFFFKVPCATLRDQTEWKELVDHGWNTLIDVSIDPIADRALRCYGRAGHADFNPYGEGHTSETILSTLISA</sequence>
<evidence type="ECO:0000313" key="4">
    <source>
        <dbReference type="Proteomes" id="UP000235916"/>
    </source>
</evidence>
<dbReference type="GO" id="GO:0016853">
    <property type="term" value="F:isomerase activity"/>
    <property type="evidence" value="ECO:0007669"/>
    <property type="project" value="UniProtKB-KW"/>
</dbReference>
<comment type="caution">
    <text evidence="3">The sequence shown here is derived from an EMBL/GenBank/DDBJ whole genome shotgun (WGS) entry which is preliminary data.</text>
</comment>
<name>A0A2N8KWE7_9BURK</name>
<reference evidence="3 4" key="1">
    <citation type="submission" date="2018-01" db="EMBL/GenBank/DDBJ databases">
        <title>Draft genome sequence of Paucibacter aquatile CR182 isolated from freshwater of the Nakdong River.</title>
        <authorList>
            <person name="Choi A."/>
            <person name="Chung E.J."/>
        </authorList>
    </citation>
    <scope>NUCLEOTIDE SEQUENCE [LARGE SCALE GENOMIC DNA]</scope>
    <source>
        <strain evidence="3 4">CR182</strain>
    </source>
</reference>
<dbReference type="PANTHER" id="PTHR43174:SF1">
    <property type="entry name" value="UDP-N-ACETYLGLUCOSAMINE 2-EPIMERASE"/>
    <property type="match status" value="1"/>
</dbReference>
<keyword evidence="4" id="KW-1185">Reference proteome</keyword>
<feature type="domain" description="UDP-N-acetylglucosamine 2-epimerase" evidence="2">
    <location>
        <begin position="22"/>
        <end position="359"/>
    </location>
</feature>
<comment type="similarity">
    <text evidence="1">Belongs to the UDP-N-acetylglucosamine 2-epimerase family.</text>
</comment>
<dbReference type="PANTHER" id="PTHR43174">
    <property type="entry name" value="UDP-N-ACETYLGLUCOSAMINE 2-EPIMERASE"/>
    <property type="match status" value="1"/>
</dbReference>
<gene>
    <name evidence="3" type="ORF">C1O66_09725</name>
</gene>
<protein>
    <submittedName>
        <fullName evidence="3">UDP-N-acetylglucosamine 2-epimerase (Non-hydrolyzing)</fullName>
    </submittedName>
</protein>
<dbReference type="Gene3D" id="3.40.50.2000">
    <property type="entry name" value="Glycogen Phosphorylase B"/>
    <property type="match status" value="2"/>
</dbReference>
<dbReference type="Pfam" id="PF02350">
    <property type="entry name" value="Epimerase_2"/>
    <property type="match status" value="1"/>
</dbReference>